<keyword evidence="2" id="KW-1185">Reference proteome</keyword>
<accession>A0ABW0QZJ1</accession>
<name>A0ABW0QZJ1_9BACL</name>
<proteinExistence type="predicted"/>
<evidence type="ECO:0000313" key="2">
    <source>
        <dbReference type="Proteomes" id="UP001596108"/>
    </source>
</evidence>
<evidence type="ECO:0008006" key="3">
    <source>
        <dbReference type="Google" id="ProtNLM"/>
    </source>
</evidence>
<dbReference type="RefSeq" id="WP_378112344.1">
    <property type="nucleotide sequence ID" value="NZ_JBHSNC010000041.1"/>
</dbReference>
<comment type="caution">
    <text evidence="1">The sequence shown here is derived from an EMBL/GenBank/DDBJ whole genome shotgun (WGS) entry which is preliminary data.</text>
</comment>
<gene>
    <name evidence="1" type="ORF">ACFPQ4_13265</name>
</gene>
<dbReference type="EMBL" id="JBHSNC010000041">
    <property type="protein sequence ID" value="MFC5530401.1"/>
    <property type="molecule type" value="Genomic_DNA"/>
</dbReference>
<evidence type="ECO:0000313" key="1">
    <source>
        <dbReference type="EMBL" id="MFC5530401.1"/>
    </source>
</evidence>
<reference evidence="2" key="1">
    <citation type="journal article" date="2019" name="Int. J. Syst. Evol. Microbiol.">
        <title>The Global Catalogue of Microorganisms (GCM) 10K type strain sequencing project: providing services to taxonomists for standard genome sequencing and annotation.</title>
        <authorList>
            <consortium name="The Broad Institute Genomics Platform"/>
            <consortium name="The Broad Institute Genome Sequencing Center for Infectious Disease"/>
            <person name="Wu L."/>
            <person name="Ma J."/>
        </authorList>
    </citation>
    <scope>NUCLEOTIDE SEQUENCE [LARGE SCALE GENOMIC DNA]</scope>
    <source>
        <strain evidence="2">CGMCC 1.18578</strain>
    </source>
</reference>
<sequence length="98" mass="10243">MSIKEDLAALSGLVREEAIIFAEKCRTAAIGGAQSISSNLRESAEELLPQSSIITDKLKAALQGGAAVASEQIMAAGLEFVQALKAAKTKDPETKDPE</sequence>
<dbReference type="Proteomes" id="UP001596108">
    <property type="component" value="Unassembled WGS sequence"/>
</dbReference>
<protein>
    <recommendedName>
        <fullName evidence="3">Phasin domain-containing protein</fullName>
    </recommendedName>
</protein>
<organism evidence="1 2">
    <name type="scientific">Cohnella yongneupensis</name>
    <dbReference type="NCBI Taxonomy" id="425006"/>
    <lineage>
        <taxon>Bacteria</taxon>
        <taxon>Bacillati</taxon>
        <taxon>Bacillota</taxon>
        <taxon>Bacilli</taxon>
        <taxon>Bacillales</taxon>
        <taxon>Paenibacillaceae</taxon>
        <taxon>Cohnella</taxon>
    </lineage>
</organism>